<keyword evidence="9 11" id="KW-0408">Iron</keyword>
<sequence>MTLSCAHEPPAGRCPVTGTSTAVDVHADDPATDLMQQAATFYRTPELQKITAPGRADEIRREIAATGTYRQTSAELLAGSRLAWRNHARCLGRFNWRSLELLDARECRTAPEVAEACWEHLRVSTNDGKLRSVITVFAPRSPSGEEIRIWNPQLLRYAGYRRPDGRVVGDPLHVRHTEFAQRLGWRGAGGRFDVLPLIVQVGRQEPQLFPVPPRAVFEVELSHPELPWFAGLGLRWHVNPAISNLHLEIGGLTYPAAPFSGWYVSSEIGARNLSDENRYDMLPAIADRMGLDRSRGRTLWRDRALLELNLAVLHSFQQAGVHIIDHHAAAAQFVAHVEREHAQGRAAPADWAWVNPPMSASTTPTFHRLYDPVDFDLRPNFLSRADPLDEVVPAL</sequence>
<comment type="miscellaneous">
    <text evidence="11">This protein is similar to the oxygenase domain of eukaryotic nitric oxide synthases but lacks the reductase domain which, in eukaryotes, is responsible for transfer of electrons to the ferric heme during nitric oxide synthesis.</text>
</comment>
<evidence type="ECO:0000256" key="11">
    <source>
        <dbReference type="PIRNR" id="PIRNR037219"/>
    </source>
</evidence>
<dbReference type="Gene3D" id="3.90.440.10">
    <property type="entry name" value="Nitric Oxide Synthase,Heme Domain,Chain A domain 2"/>
    <property type="match status" value="1"/>
</dbReference>
<dbReference type="GO" id="GO:0016491">
    <property type="term" value="F:oxidoreductase activity"/>
    <property type="evidence" value="ECO:0007669"/>
    <property type="project" value="UniProtKB-KW"/>
</dbReference>
<comment type="function">
    <text evidence="2 11">Catalyzes the production of nitric oxide.</text>
</comment>
<evidence type="ECO:0000256" key="3">
    <source>
        <dbReference type="ARBA" id="ARBA00005411"/>
    </source>
</evidence>
<keyword evidence="6 11" id="KW-0349">Heme</keyword>
<dbReference type="Pfam" id="PF02898">
    <property type="entry name" value="NO_synthase"/>
    <property type="match status" value="1"/>
</dbReference>
<comment type="similarity">
    <text evidence="3 11">Belongs to the NOS family. Bacterial NOS oxygenase subfamily.</text>
</comment>
<proteinExistence type="inferred from homology"/>
<name>A0ABT9PDI7_9ACTN</name>
<keyword evidence="8 11" id="KW-0560">Oxidoreductase</keyword>
<evidence type="ECO:0000256" key="8">
    <source>
        <dbReference type="ARBA" id="ARBA00023002"/>
    </source>
</evidence>
<evidence type="ECO:0000256" key="10">
    <source>
        <dbReference type="ARBA" id="ARBA00048713"/>
    </source>
</evidence>
<dbReference type="Gene3D" id="3.90.1230.10">
    <property type="entry name" value="Nitric Oxide Synthase, Chain A, domain 3"/>
    <property type="match status" value="1"/>
</dbReference>
<dbReference type="PANTHER" id="PTHR43410:SF1">
    <property type="entry name" value="NITRIC OXIDE SYNTHASE"/>
    <property type="match status" value="1"/>
</dbReference>
<dbReference type="CDD" id="cd00575">
    <property type="entry name" value="NOS_oxygenase"/>
    <property type="match status" value="1"/>
</dbReference>
<evidence type="ECO:0000313" key="14">
    <source>
        <dbReference type="Proteomes" id="UP001235712"/>
    </source>
</evidence>
<evidence type="ECO:0000313" key="13">
    <source>
        <dbReference type="EMBL" id="MDP9830045.1"/>
    </source>
</evidence>
<evidence type="ECO:0000256" key="6">
    <source>
        <dbReference type="ARBA" id="ARBA00022617"/>
    </source>
</evidence>
<feature type="domain" description="Nitric oxide synthase (NOS)" evidence="12">
    <location>
        <begin position="42"/>
        <end position="387"/>
    </location>
</feature>
<evidence type="ECO:0000259" key="12">
    <source>
        <dbReference type="Pfam" id="PF02898"/>
    </source>
</evidence>
<dbReference type="InterPro" id="IPR004030">
    <property type="entry name" value="NOS_N"/>
</dbReference>
<protein>
    <recommendedName>
        <fullName evidence="5 11">Nitric oxide synthase oxygenase</fullName>
        <ecNumber evidence="4 11">1.14.14.47</ecNumber>
    </recommendedName>
</protein>
<reference evidence="13 14" key="1">
    <citation type="submission" date="2023-07" db="EMBL/GenBank/DDBJ databases">
        <title>Sequencing the genomes of 1000 actinobacteria strains.</title>
        <authorList>
            <person name="Klenk H.-P."/>
        </authorList>
    </citation>
    <scope>NUCLEOTIDE SEQUENCE [LARGE SCALE GENOMIC DNA]</scope>
    <source>
        <strain evidence="13 14">DSM 44388</strain>
    </source>
</reference>
<dbReference type="InterPro" id="IPR044943">
    <property type="entry name" value="NOS_dom_1"/>
</dbReference>
<dbReference type="EMBL" id="JAUSQZ010000001">
    <property type="protein sequence ID" value="MDP9830045.1"/>
    <property type="molecule type" value="Genomic_DNA"/>
</dbReference>
<dbReference type="PANTHER" id="PTHR43410">
    <property type="entry name" value="NITRIC OXIDE SYNTHASE OXYGENASE"/>
    <property type="match status" value="1"/>
</dbReference>
<evidence type="ECO:0000256" key="7">
    <source>
        <dbReference type="ARBA" id="ARBA00022723"/>
    </source>
</evidence>
<gene>
    <name evidence="13" type="ORF">J2S57_005794</name>
</gene>
<dbReference type="InterPro" id="IPR017142">
    <property type="entry name" value="Nitric_oxide_synthase_Oase-su"/>
</dbReference>
<evidence type="ECO:0000256" key="5">
    <source>
        <dbReference type="ARBA" id="ARBA00018859"/>
    </source>
</evidence>
<comment type="catalytic activity">
    <reaction evidence="10">
        <text>3 reduced [flavodoxin] + 2 L-arginine + 4 O2 = 3 oxidized [flavodoxin] + 2 L-citrulline + 2 nitric oxide + 4 H2O + 5 H(+)</text>
        <dbReference type="Rhea" id="RHEA:52324"/>
        <dbReference type="Rhea" id="RHEA-COMP:10622"/>
        <dbReference type="Rhea" id="RHEA-COMP:10623"/>
        <dbReference type="ChEBI" id="CHEBI:15377"/>
        <dbReference type="ChEBI" id="CHEBI:15378"/>
        <dbReference type="ChEBI" id="CHEBI:15379"/>
        <dbReference type="ChEBI" id="CHEBI:16480"/>
        <dbReference type="ChEBI" id="CHEBI:32682"/>
        <dbReference type="ChEBI" id="CHEBI:57618"/>
        <dbReference type="ChEBI" id="CHEBI:57743"/>
        <dbReference type="ChEBI" id="CHEBI:58210"/>
        <dbReference type="EC" id="1.14.14.47"/>
    </reaction>
</comment>
<dbReference type="SUPFAM" id="SSF56512">
    <property type="entry name" value="Nitric oxide (NO) synthase oxygenase domain"/>
    <property type="match status" value="1"/>
</dbReference>
<dbReference type="Gene3D" id="3.90.340.10">
    <property type="entry name" value="Nitric Oxide Synthase, Chain A, domain 1"/>
    <property type="match status" value="1"/>
</dbReference>
<evidence type="ECO:0000256" key="4">
    <source>
        <dbReference type="ARBA" id="ARBA00012735"/>
    </source>
</evidence>
<comment type="subunit">
    <text evidence="11">Homodimer.</text>
</comment>
<dbReference type="PIRSF" id="PIRSF037219">
    <property type="entry name" value="NOS_oxygenase"/>
    <property type="match status" value="1"/>
</dbReference>
<comment type="caution">
    <text evidence="13">The sequence shown here is derived from an EMBL/GenBank/DDBJ whole genome shotgun (WGS) entry which is preliminary data.</text>
</comment>
<dbReference type="RefSeq" id="WP_307248851.1">
    <property type="nucleotide sequence ID" value="NZ_JAUSQZ010000001.1"/>
</dbReference>
<dbReference type="InterPro" id="IPR044944">
    <property type="entry name" value="NOS_dom_3"/>
</dbReference>
<organism evidence="13 14">
    <name type="scientific">Kineosporia succinea</name>
    <dbReference type="NCBI Taxonomy" id="84632"/>
    <lineage>
        <taxon>Bacteria</taxon>
        <taxon>Bacillati</taxon>
        <taxon>Actinomycetota</taxon>
        <taxon>Actinomycetes</taxon>
        <taxon>Kineosporiales</taxon>
        <taxon>Kineosporiaceae</taxon>
        <taxon>Kineosporia</taxon>
    </lineage>
</organism>
<keyword evidence="14" id="KW-1185">Reference proteome</keyword>
<dbReference type="InterPro" id="IPR044940">
    <property type="entry name" value="NOS_dom_2"/>
</dbReference>
<accession>A0ABT9PDI7</accession>
<comment type="cofactor">
    <cofactor evidence="1 11">
        <name>heme</name>
        <dbReference type="ChEBI" id="CHEBI:30413"/>
    </cofactor>
</comment>
<evidence type="ECO:0000256" key="9">
    <source>
        <dbReference type="ARBA" id="ARBA00023004"/>
    </source>
</evidence>
<dbReference type="InterPro" id="IPR050607">
    <property type="entry name" value="NOS"/>
</dbReference>
<dbReference type="InterPro" id="IPR036119">
    <property type="entry name" value="NOS_N_sf"/>
</dbReference>
<evidence type="ECO:0000256" key="1">
    <source>
        <dbReference type="ARBA" id="ARBA00001971"/>
    </source>
</evidence>
<evidence type="ECO:0000256" key="2">
    <source>
        <dbReference type="ARBA" id="ARBA00002642"/>
    </source>
</evidence>
<keyword evidence="7 11" id="KW-0479">Metal-binding</keyword>
<dbReference type="EC" id="1.14.14.47" evidence="4 11"/>
<dbReference type="Proteomes" id="UP001235712">
    <property type="component" value="Unassembled WGS sequence"/>
</dbReference>